<feature type="chain" id="PRO_5044593019" evidence="1">
    <location>
        <begin position="25"/>
        <end position="154"/>
    </location>
</feature>
<evidence type="ECO:0000313" key="6">
    <source>
        <dbReference type="EMBL" id="RYT80688.1"/>
    </source>
</evidence>
<dbReference type="EMBL" id="RCXO01000010">
    <property type="protein sequence ID" value="RYT80688.1"/>
    <property type="molecule type" value="Genomic_DNA"/>
</dbReference>
<evidence type="ECO:0000313" key="10">
    <source>
        <dbReference type="Proteomes" id="UP000291191"/>
    </source>
</evidence>
<organism evidence="6 10">
    <name type="scientific">Bacteroides intestinalis</name>
    <dbReference type="NCBI Taxonomy" id="329854"/>
    <lineage>
        <taxon>Bacteria</taxon>
        <taxon>Pseudomonadati</taxon>
        <taxon>Bacteroidota</taxon>
        <taxon>Bacteroidia</taxon>
        <taxon>Bacteroidales</taxon>
        <taxon>Bacteroidaceae</taxon>
        <taxon>Bacteroides</taxon>
    </lineage>
</organism>
<reference evidence="7 8" key="1">
    <citation type="submission" date="2018-08" db="EMBL/GenBank/DDBJ databases">
        <title>A genome reference for cultivated species of the human gut microbiota.</title>
        <authorList>
            <person name="Zou Y."/>
            <person name="Xue W."/>
            <person name="Luo G."/>
        </authorList>
    </citation>
    <scope>NUCLEOTIDE SEQUENCE [LARGE SCALE GENOMIC DNA]</scope>
    <source>
        <strain evidence="3 7">AF19-10AC</strain>
        <strain evidence="5 9">AF31-23</strain>
        <strain evidence="4 8">AF36-16BH</strain>
    </source>
</reference>
<evidence type="ECO:0000259" key="2">
    <source>
        <dbReference type="Pfam" id="PF09832"/>
    </source>
</evidence>
<name>A0A3E4L3J7_9BACE</name>
<evidence type="ECO:0000313" key="5">
    <source>
        <dbReference type="EMBL" id="RHN04151.1"/>
    </source>
</evidence>
<dbReference type="Proteomes" id="UP000286003">
    <property type="component" value="Unassembled WGS sequence"/>
</dbReference>
<evidence type="ECO:0000313" key="8">
    <source>
        <dbReference type="Proteomes" id="UP000285013"/>
    </source>
</evidence>
<dbReference type="Proteomes" id="UP000291191">
    <property type="component" value="Unassembled WGS sequence"/>
</dbReference>
<keyword evidence="10" id="KW-1185">Reference proteome</keyword>
<protein>
    <submittedName>
        <fullName evidence="6">DUF2059 domain-containing protein</fullName>
    </submittedName>
</protein>
<feature type="domain" description="DUF2059" evidence="2">
    <location>
        <begin position="85"/>
        <end position="142"/>
    </location>
</feature>
<dbReference type="AlphaFoldDB" id="A0A3E4L3J7"/>
<evidence type="ECO:0000313" key="7">
    <source>
        <dbReference type="Proteomes" id="UP000284772"/>
    </source>
</evidence>
<dbReference type="OrthoDB" id="1143459at2"/>
<evidence type="ECO:0000313" key="3">
    <source>
        <dbReference type="EMBL" id="RGT44764.1"/>
    </source>
</evidence>
<dbReference type="RefSeq" id="WP_007660924.1">
    <property type="nucleotide sequence ID" value="NZ_CABMMK010000002.1"/>
</dbReference>
<dbReference type="EMBL" id="QRWT01000044">
    <property type="protein sequence ID" value="RGT44764.1"/>
    <property type="molecule type" value="Genomic_DNA"/>
</dbReference>
<comment type="caution">
    <text evidence="6">The sequence shown here is derived from an EMBL/GenBank/DDBJ whole genome shotgun (WGS) entry which is preliminary data.</text>
</comment>
<dbReference type="GeneID" id="26158426"/>
<dbReference type="InterPro" id="IPR018637">
    <property type="entry name" value="DUF2059"/>
</dbReference>
<dbReference type="EMBL" id="QRQM01000024">
    <property type="protein sequence ID" value="RHN04151.1"/>
    <property type="molecule type" value="Genomic_DNA"/>
</dbReference>
<evidence type="ECO:0000313" key="4">
    <source>
        <dbReference type="EMBL" id="RHL94094.1"/>
    </source>
</evidence>
<dbReference type="Pfam" id="PF09832">
    <property type="entry name" value="DUF2059"/>
    <property type="match status" value="1"/>
</dbReference>
<evidence type="ECO:0000256" key="1">
    <source>
        <dbReference type="SAM" id="SignalP"/>
    </source>
</evidence>
<reference evidence="6 10" key="2">
    <citation type="journal article" date="2019" name="Science, e1252229">
        <title>Invertible promoters mediate bacterial phase variation, antibiotic resistance, and host adaptation in the gut.</title>
        <authorList>
            <person name="Jiang X."/>
            <person name="Hall A.B."/>
            <person name="Arthur T.D."/>
            <person name="Plichta D.R."/>
            <person name="Covington C.T."/>
            <person name="Poyet M."/>
            <person name="Crothers J."/>
            <person name="Moses P.L."/>
            <person name="Tolonen A.C."/>
            <person name="Vlamakis H."/>
            <person name="Alm E.J."/>
            <person name="Xavier R.J."/>
        </authorList>
    </citation>
    <scope>NUCLEOTIDE SEQUENCE [LARGE SCALE GENOMIC DNA]</scope>
    <source>
        <strain evidence="6">Bf_0095</strain>
        <strain evidence="10">bf_0095</strain>
    </source>
</reference>
<dbReference type="Proteomes" id="UP000285013">
    <property type="component" value="Unassembled WGS sequence"/>
</dbReference>
<dbReference type="Proteomes" id="UP000284772">
    <property type="component" value="Unassembled WGS sequence"/>
</dbReference>
<gene>
    <name evidence="3" type="ORF">DWX27_22550</name>
    <name evidence="5" type="ORF">DWZ32_18355</name>
    <name evidence="4" type="ORF">DWZ95_07855</name>
    <name evidence="6" type="ORF">EAJ06_09745</name>
</gene>
<sequence>MRKGLVLVVMCVAMLFAAASSVSAQAPNDEYKATLEKMLELSGSMASAKAMVPQMIAMLKQQSPSASTAFWDGFQKKWETKFGSKLAELYAPVYQKYLTLDDLKKIVAFYETPVGKKLGASTPAMMTEGMQIGQQLGMEIATELQKDLDAQGNK</sequence>
<proteinExistence type="predicted"/>
<keyword evidence="1" id="KW-0732">Signal</keyword>
<evidence type="ECO:0000313" key="9">
    <source>
        <dbReference type="Proteomes" id="UP000286003"/>
    </source>
</evidence>
<dbReference type="EMBL" id="QRPE01000006">
    <property type="protein sequence ID" value="RHL94094.1"/>
    <property type="molecule type" value="Genomic_DNA"/>
</dbReference>
<feature type="signal peptide" evidence="1">
    <location>
        <begin position="1"/>
        <end position="24"/>
    </location>
</feature>
<accession>A0A3E4L3J7</accession>